<keyword evidence="3" id="KW-0637">Prenyltransferase</keyword>
<proteinExistence type="inferred from homology"/>
<evidence type="ECO:0000256" key="4">
    <source>
        <dbReference type="ARBA" id="ARBA00022679"/>
    </source>
</evidence>
<keyword evidence="11" id="KW-1185">Reference proteome</keyword>
<evidence type="ECO:0000256" key="8">
    <source>
        <dbReference type="SAM" id="MobiDB-lite"/>
    </source>
</evidence>
<dbReference type="Pfam" id="PF00432">
    <property type="entry name" value="Prenyltrans"/>
    <property type="match status" value="1"/>
</dbReference>
<feature type="domain" description="Prenyltransferase alpha-alpha toroid" evidence="9">
    <location>
        <begin position="11"/>
        <end position="129"/>
    </location>
</feature>
<accession>A0A0L0URA3</accession>
<dbReference type="InterPro" id="IPR045089">
    <property type="entry name" value="PGGT1B-like"/>
</dbReference>
<dbReference type="SUPFAM" id="SSF48239">
    <property type="entry name" value="Terpenoid cyclases/Protein prenyltransferases"/>
    <property type="match status" value="1"/>
</dbReference>
<keyword evidence="7" id="KW-0862">Zinc</keyword>
<comment type="cofactor">
    <cofactor evidence="1">
        <name>Zn(2+)</name>
        <dbReference type="ChEBI" id="CHEBI:29105"/>
    </cofactor>
</comment>
<evidence type="ECO:0000256" key="5">
    <source>
        <dbReference type="ARBA" id="ARBA00022723"/>
    </source>
</evidence>
<sequence>MLAMIRVDPGKVIDVNSTEHFLKSCRHYEGGYGQTPYCEAQGGTTYCTLALLVLLERDNEDAARGFQLTACGPGIPSLPHESNKLSGTNDQPTPIDGVPPTSRRTVAGFQGRIGKPLDACYLFWYTAGLTV</sequence>
<dbReference type="InterPro" id="IPR001330">
    <property type="entry name" value="Prenyltrans"/>
</dbReference>
<dbReference type="STRING" id="1165861.A0A0L0URA3"/>
<name>A0A0L0URA3_9BASI</name>
<dbReference type="PANTHER" id="PTHR11774">
    <property type="entry name" value="GERANYLGERANYL TRANSFERASE TYPE BETA SUBUNIT"/>
    <property type="match status" value="1"/>
</dbReference>
<dbReference type="GO" id="GO:0046872">
    <property type="term" value="F:metal ion binding"/>
    <property type="evidence" value="ECO:0007669"/>
    <property type="project" value="UniProtKB-KW"/>
</dbReference>
<evidence type="ECO:0000256" key="6">
    <source>
        <dbReference type="ARBA" id="ARBA00022737"/>
    </source>
</evidence>
<feature type="region of interest" description="Disordered" evidence="8">
    <location>
        <begin position="79"/>
        <end position="100"/>
    </location>
</feature>
<dbReference type="OrthoDB" id="24893at2759"/>
<gene>
    <name evidence="10" type="ORF">PSTG_16931</name>
</gene>
<keyword evidence="4" id="KW-0808">Transferase</keyword>
<dbReference type="Proteomes" id="UP000054564">
    <property type="component" value="Unassembled WGS sequence"/>
</dbReference>
<evidence type="ECO:0000256" key="7">
    <source>
        <dbReference type="ARBA" id="ARBA00022833"/>
    </source>
</evidence>
<evidence type="ECO:0000313" key="10">
    <source>
        <dbReference type="EMBL" id="KNE89607.1"/>
    </source>
</evidence>
<dbReference type="InterPro" id="IPR008930">
    <property type="entry name" value="Terpenoid_cyclase/PrenylTrfase"/>
</dbReference>
<protein>
    <recommendedName>
        <fullName evidence="9">Prenyltransferase alpha-alpha toroid domain-containing protein</fullName>
    </recommendedName>
</protein>
<dbReference type="Gene3D" id="1.50.10.20">
    <property type="match status" value="1"/>
</dbReference>
<dbReference type="AlphaFoldDB" id="A0A0L0URA3"/>
<evidence type="ECO:0000256" key="1">
    <source>
        <dbReference type="ARBA" id="ARBA00001947"/>
    </source>
</evidence>
<reference evidence="11" key="1">
    <citation type="submission" date="2014-03" db="EMBL/GenBank/DDBJ databases">
        <title>The Genome Sequence of Puccinia striiformis f. sp. tritici PST-78.</title>
        <authorList>
            <consortium name="The Broad Institute Genome Sequencing Platform"/>
            <person name="Cuomo C."/>
            <person name="Hulbert S."/>
            <person name="Chen X."/>
            <person name="Walker B."/>
            <person name="Young S.K."/>
            <person name="Zeng Q."/>
            <person name="Gargeya S."/>
            <person name="Fitzgerald M."/>
            <person name="Haas B."/>
            <person name="Abouelleil A."/>
            <person name="Alvarado L."/>
            <person name="Arachchi H.M."/>
            <person name="Berlin A.M."/>
            <person name="Chapman S.B."/>
            <person name="Goldberg J."/>
            <person name="Griggs A."/>
            <person name="Gujja S."/>
            <person name="Hansen M."/>
            <person name="Howarth C."/>
            <person name="Imamovic A."/>
            <person name="Larimer J."/>
            <person name="McCowan C."/>
            <person name="Montmayeur A."/>
            <person name="Murphy C."/>
            <person name="Neiman D."/>
            <person name="Pearson M."/>
            <person name="Priest M."/>
            <person name="Roberts A."/>
            <person name="Saif S."/>
            <person name="Shea T."/>
            <person name="Sisk P."/>
            <person name="Sykes S."/>
            <person name="Wortman J."/>
            <person name="Nusbaum C."/>
            <person name="Birren B."/>
        </authorList>
    </citation>
    <scope>NUCLEOTIDE SEQUENCE [LARGE SCALE GENOMIC DNA]</scope>
    <source>
        <strain evidence="11">race PST-78</strain>
    </source>
</reference>
<evidence type="ECO:0000259" key="9">
    <source>
        <dbReference type="Pfam" id="PF00432"/>
    </source>
</evidence>
<evidence type="ECO:0000256" key="2">
    <source>
        <dbReference type="ARBA" id="ARBA00010497"/>
    </source>
</evidence>
<dbReference type="PANTHER" id="PTHR11774:SF4">
    <property type="entry name" value="GERANYLGERANYL TRANSFERASE TYPE-1 SUBUNIT BETA"/>
    <property type="match status" value="1"/>
</dbReference>
<keyword evidence="5" id="KW-0479">Metal-binding</keyword>
<dbReference type="EMBL" id="AJIL01000317">
    <property type="protein sequence ID" value="KNE89607.1"/>
    <property type="molecule type" value="Genomic_DNA"/>
</dbReference>
<comment type="caution">
    <text evidence="10">The sequence shown here is derived from an EMBL/GenBank/DDBJ whole genome shotgun (WGS) entry which is preliminary data.</text>
</comment>
<evidence type="ECO:0000313" key="11">
    <source>
        <dbReference type="Proteomes" id="UP000054564"/>
    </source>
</evidence>
<evidence type="ECO:0000256" key="3">
    <source>
        <dbReference type="ARBA" id="ARBA00022602"/>
    </source>
</evidence>
<dbReference type="GO" id="GO:0005953">
    <property type="term" value="C:CAAX-protein geranylgeranyltransferase complex"/>
    <property type="evidence" value="ECO:0007669"/>
    <property type="project" value="TreeGrafter"/>
</dbReference>
<comment type="similarity">
    <text evidence="2">Belongs to the protein prenyltransferase subunit beta family.</text>
</comment>
<dbReference type="GO" id="GO:0004662">
    <property type="term" value="F:CAAX-protein geranylgeranyltransferase activity"/>
    <property type="evidence" value="ECO:0007669"/>
    <property type="project" value="TreeGrafter"/>
</dbReference>
<organism evidence="10 11">
    <name type="scientific">Puccinia striiformis f. sp. tritici PST-78</name>
    <dbReference type="NCBI Taxonomy" id="1165861"/>
    <lineage>
        <taxon>Eukaryota</taxon>
        <taxon>Fungi</taxon>
        <taxon>Dikarya</taxon>
        <taxon>Basidiomycota</taxon>
        <taxon>Pucciniomycotina</taxon>
        <taxon>Pucciniomycetes</taxon>
        <taxon>Pucciniales</taxon>
        <taxon>Pucciniaceae</taxon>
        <taxon>Puccinia</taxon>
    </lineage>
</organism>
<keyword evidence="6" id="KW-0677">Repeat</keyword>